<dbReference type="Pfam" id="PF00753">
    <property type="entry name" value="Lactamase_B"/>
    <property type="match status" value="1"/>
</dbReference>
<organism evidence="2">
    <name type="scientific">marine sediment metagenome</name>
    <dbReference type="NCBI Taxonomy" id="412755"/>
    <lineage>
        <taxon>unclassified sequences</taxon>
        <taxon>metagenomes</taxon>
        <taxon>ecological metagenomes</taxon>
    </lineage>
</organism>
<accession>A0A0F9RUZ2</accession>
<name>A0A0F9RUZ2_9ZZZZ</name>
<dbReference type="SMART" id="SM00849">
    <property type="entry name" value="Lactamase_B"/>
    <property type="match status" value="1"/>
</dbReference>
<dbReference type="Pfam" id="PF14863">
    <property type="entry name" value="Alkyl_sulf_dimr"/>
    <property type="match status" value="1"/>
</dbReference>
<evidence type="ECO:0000313" key="2">
    <source>
        <dbReference type="EMBL" id="KKN28751.1"/>
    </source>
</evidence>
<dbReference type="SUPFAM" id="SSF56281">
    <property type="entry name" value="Metallo-hydrolase/oxidoreductase"/>
    <property type="match status" value="1"/>
</dbReference>
<dbReference type="Gene3D" id="3.60.15.10">
    <property type="entry name" value="Ribonuclease Z/Hydroxyacylglutathione hydrolase-like"/>
    <property type="match status" value="1"/>
</dbReference>
<comment type="caution">
    <text evidence="2">The sequence shown here is derived from an EMBL/GenBank/DDBJ whole genome shotgun (WGS) entry which is preliminary data.</text>
</comment>
<dbReference type="InterPro" id="IPR052195">
    <property type="entry name" value="Bact_Alkyl/Aryl-Sulfatase"/>
</dbReference>
<reference evidence="2" key="1">
    <citation type="journal article" date="2015" name="Nature">
        <title>Complex archaea that bridge the gap between prokaryotes and eukaryotes.</title>
        <authorList>
            <person name="Spang A."/>
            <person name="Saw J.H."/>
            <person name="Jorgensen S.L."/>
            <person name="Zaremba-Niedzwiedzka K."/>
            <person name="Martijn J."/>
            <person name="Lind A.E."/>
            <person name="van Eijk R."/>
            <person name="Schleper C."/>
            <person name="Guy L."/>
            <person name="Ettema T.J."/>
        </authorList>
    </citation>
    <scope>NUCLEOTIDE SEQUENCE</scope>
</reference>
<dbReference type="InterPro" id="IPR036866">
    <property type="entry name" value="RibonucZ/Hydroxyglut_hydro"/>
</dbReference>
<dbReference type="PANTHER" id="PTHR43223:SF2">
    <property type="entry name" value="METALLO-BETA-LACTAMASE DOMAIN-CONTAINING PROTEIN"/>
    <property type="match status" value="1"/>
</dbReference>
<dbReference type="AlphaFoldDB" id="A0A0F9RUZ2"/>
<dbReference type="InterPro" id="IPR038536">
    <property type="entry name" value="Alkyl/aryl-sulf_dimr_sf"/>
</dbReference>
<dbReference type="Gene3D" id="1.25.40.880">
    <property type="entry name" value="Alkyl sulfatase, dimerisation domain"/>
    <property type="match status" value="1"/>
</dbReference>
<gene>
    <name evidence="2" type="ORF">LCGC14_0851170</name>
</gene>
<proteinExistence type="predicted"/>
<dbReference type="InterPro" id="IPR029228">
    <property type="entry name" value="Alkyl_sulf_dimr"/>
</dbReference>
<dbReference type="EMBL" id="LAZR01002537">
    <property type="protein sequence ID" value="KKN28751.1"/>
    <property type="molecule type" value="Genomic_DNA"/>
</dbReference>
<feature type="domain" description="Metallo-beta-lactamase" evidence="1">
    <location>
        <begin position="38"/>
        <end position="227"/>
    </location>
</feature>
<sequence length="407" mass="47298">MSKKSIQQDDSAKPRDVLTFGVTFDNPIKDVYTARAPLSSCGWIQTTKGVVLIDTLLSRRWAKKVRKKIKGKIRYIIYTHGHLDHTRGANVLMDDNPQVIASKYLPDRLDKYQMLAQYKARKDAQQFNFPEVVQKLDVIYPTKTFLGDMAFSLGDKTFELHTARAETDDAVWIYIPELNAAFIGDLIIGSFPNVGNPWKPTRFALDWAKELERIRELKPEYIFYNGGGTFIKGDNAMRAINDYIEVIRSLHDQVVYHINKGTHITEMIHEVKIPEHLKKSPFLQTNYSRPEFFVFNVYRWYHGYFDGNPAHLLPRPEKEVMGEIFNLIGDFNKILDRVQELSSQNQTQLALEVLDVLIQADPENIEARKIRTKLLESIAKKDYNLMSRNTWAYFIKKDKEFIKSKEK</sequence>
<protein>
    <recommendedName>
        <fullName evidence="1">Metallo-beta-lactamase domain-containing protein</fullName>
    </recommendedName>
</protein>
<dbReference type="PANTHER" id="PTHR43223">
    <property type="entry name" value="ALKYL/ARYL-SULFATASE"/>
    <property type="match status" value="1"/>
</dbReference>
<dbReference type="InterPro" id="IPR001279">
    <property type="entry name" value="Metallo-B-lactamas"/>
</dbReference>
<evidence type="ECO:0000259" key="1">
    <source>
        <dbReference type="SMART" id="SM00849"/>
    </source>
</evidence>
<dbReference type="GO" id="GO:0046983">
    <property type="term" value="F:protein dimerization activity"/>
    <property type="evidence" value="ECO:0007669"/>
    <property type="project" value="InterPro"/>
</dbReference>